<reference evidence="2 3" key="1">
    <citation type="journal article" date="2020" name="ISME J.">
        <title>Uncovering the hidden diversity of litter-decomposition mechanisms in mushroom-forming fungi.</title>
        <authorList>
            <person name="Floudas D."/>
            <person name="Bentzer J."/>
            <person name="Ahren D."/>
            <person name="Johansson T."/>
            <person name="Persson P."/>
            <person name="Tunlid A."/>
        </authorList>
    </citation>
    <scope>NUCLEOTIDE SEQUENCE [LARGE SCALE GENOMIC DNA]</scope>
    <source>
        <strain evidence="2 3">CBS 101986</strain>
    </source>
</reference>
<organism evidence="2 3">
    <name type="scientific">Psilocybe cf. subviscida</name>
    <dbReference type="NCBI Taxonomy" id="2480587"/>
    <lineage>
        <taxon>Eukaryota</taxon>
        <taxon>Fungi</taxon>
        <taxon>Dikarya</taxon>
        <taxon>Basidiomycota</taxon>
        <taxon>Agaricomycotina</taxon>
        <taxon>Agaricomycetes</taxon>
        <taxon>Agaricomycetidae</taxon>
        <taxon>Agaricales</taxon>
        <taxon>Agaricineae</taxon>
        <taxon>Strophariaceae</taxon>
        <taxon>Psilocybe</taxon>
    </lineage>
</organism>
<keyword evidence="3" id="KW-1185">Reference proteome</keyword>
<dbReference type="OrthoDB" id="2921488at2759"/>
<feature type="region of interest" description="Disordered" evidence="1">
    <location>
        <begin position="1"/>
        <end position="22"/>
    </location>
</feature>
<accession>A0A8H5B744</accession>
<sequence length="515" mass="56610">MPRRSSRKLTTPGSYLPPSKMHSMQRVKQLLPFQRSKNAGVLHLTSTSMTPEPILPAELIEAIVDELGALQDTATLKTCTLVSHTFLFPAQKYLFHSINLDRPHTSRKKTVQRFHKLLFSRPHLGNHVRALYLGDDTADDFGYEDDDIGSHTVSSSELWVPLKKGGKPKSLQLIPQILDRVPRLAALSVSFNPNMLRWGDIPQQTLEALYGVLGRESLREVALAFVPSCPPELLWMLARLKVVNLSCVELDPHHAGAISSEPPETTEVNIETLILRATPPSTITALTRILAAAPRGSSPLKSLAVTPTFEPGFCEAVAELLTRAGENIVNFEWLPSIHFSASSHPISFSPSTTPHLASLRFSVSFRKSQAHLGGPFAQALRLLESLRPSEPLIHPSRPAPISSPASGSLRTVTIDCHCLRSRVIHEHDVANEAASVLRKLKAEWAPLDQALSALTAHGDLDISSPGLREVRIRLSTKTSVEQDRDHFVRAFPHLLPGLQSKGVMLSVTTSDELTI</sequence>
<gene>
    <name evidence="2" type="ORF">D9619_012042</name>
</gene>
<name>A0A8H5B744_9AGAR</name>
<dbReference type="EMBL" id="JAACJJ010000031">
    <property type="protein sequence ID" value="KAF5317990.1"/>
    <property type="molecule type" value="Genomic_DNA"/>
</dbReference>
<dbReference type="AlphaFoldDB" id="A0A8H5B744"/>
<evidence type="ECO:0000313" key="2">
    <source>
        <dbReference type="EMBL" id="KAF5317990.1"/>
    </source>
</evidence>
<evidence type="ECO:0000313" key="3">
    <source>
        <dbReference type="Proteomes" id="UP000567179"/>
    </source>
</evidence>
<evidence type="ECO:0000256" key="1">
    <source>
        <dbReference type="SAM" id="MobiDB-lite"/>
    </source>
</evidence>
<comment type="caution">
    <text evidence="2">The sequence shown here is derived from an EMBL/GenBank/DDBJ whole genome shotgun (WGS) entry which is preliminary data.</text>
</comment>
<protein>
    <submittedName>
        <fullName evidence="2">Uncharacterized protein</fullName>
    </submittedName>
</protein>
<proteinExistence type="predicted"/>
<dbReference type="Proteomes" id="UP000567179">
    <property type="component" value="Unassembled WGS sequence"/>
</dbReference>